<dbReference type="OrthoDB" id="330248at2157"/>
<reference evidence="7 8" key="1">
    <citation type="submission" date="2016-10" db="EMBL/GenBank/DDBJ databases">
        <authorList>
            <person name="de Groot N.N."/>
        </authorList>
    </citation>
    <scope>NUCLEOTIDE SEQUENCE [LARGE SCALE GENOMIC DNA]</scope>
    <source>
        <strain evidence="7 8">SP2</strain>
    </source>
</reference>
<evidence type="ECO:0000256" key="3">
    <source>
        <dbReference type="ARBA" id="ARBA00022692"/>
    </source>
</evidence>
<keyword evidence="3 6" id="KW-0812">Transmembrane</keyword>
<feature type="transmembrane region" description="Helical" evidence="6">
    <location>
        <begin position="194"/>
        <end position="216"/>
    </location>
</feature>
<gene>
    <name evidence="7" type="ORF">SAMN05443661_11259</name>
</gene>
<evidence type="ECO:0000256" key="5">
    <source>
        <dbReference type="ARBA" id="ARBA00023136"/>
    </source>
</evidence>
<feature type="transmembrane region" description="Helical" evidence="6">
    <location>
        <begin position="168"/>
        <end position="188"/>
    </location>
</feature>
<proteinExistence type="inferred from homology"/>
<dbReference type="EMBL" id="FORO01000012">
    <property type="protein sequence ID" value="SFJ04570.1"/>
    <property type="molecule type" value="Genomic_DNA"/>
</dbReference>
<dbReference type="InterPro" id="IPR001425">
    <property type="entry name" value="Arc/bac/fun_rhodopsins"/>
</dbReference>
<evidence type="ECO:0000256" key="1">
    <source>
        <dbReference type="ARBA" id="ARBA00004141"/>
    </source>
</evidence>
<evidence type="ECO:0000313" key="8">
    <source>
        <dbReference type="Proteomes" id="UP000182829"/>
    </source>
</evidence>
<name>A0A1I3N6C5_9EURY</name>
<dbReference type="Pfam" id="PF01036">
    <property type="entry name" value="Bac_rhodopsin"/>
    <property type="match status" value="1"/>
</dbReference>
<dbReference type="AlphaFoldDB" id="A0A1I3N6C5"/>
<keyword evidence="5 6" id="KW-0472">Membrane</keyword>
<evidence type="ECO:0000313" key="7">
    <source>
        <dbReference type="EMBL" id="SFJ04570.1"/>
    </source>
</evidence>
<evidence type="ECO:0000256" key="4">
    <source>
        <dbReference type="ARBA" id="ARBA00022989"/>
    </source>
</evidence>
<comment type="subcellular location">
    <subcellularLocation>
        <location evidence="1">Membrane</location>
        <topology evidence="1">Multi-pass membrane protein</topology>
    </subcellularLocation>
</comment>
<feature type="transmembrane region" description="Helical" evidence="6">
    <location>
        <begin position="101"/>
        <end position="121"/>
    </location>
</feature>
<dbReference type="OMA" id="SAEVWTI"/>
<feature type="transmembrane region" description="Helical" evidence="6">
    <location>
        <begin position="76"/>
        <end position="94"/>
    </location>
</feature>
<dbReference type="Gene3D" id="1.20.1070.10">
    <property type="entry name" value="Rhodopsin 7-helix transmembrane proteins"/>
    <property type="match status" value="1"/>
</dbReference>
<feature type="transmembrane region" description="Helical" evidence="6">
    <location>
        <begin position="127"/>
        <end position="148"/>
    </location>
</feature>
<accession>A0A1I3N6C5</accession>
<feature type="transmembrane region" description="Helical" evidence="6">
    <location>
        <begin position="6"/>
        <end position="27"/>
    </location>
</feature>
<keyword evidence="4 6" id="KW-1133">Transmembrane helix</keyword>
<feature type="transmembrane region" description="Helical" evidence="6">
    <location>
        <begin position="39"/>
        <end position="56"/>
    </location>
</feature>
<dbReference type="Proteomes" id="UP000182829">
    <property type="component" value="Unassembled WGS sequence"/>
</dbReference>
<dbReference type="GO" id="GO:0016020">
    <property type="term" value="C:membrane"/>
    <property type="evidence" value="ECO:0007669"/>
    <property type="project" value="UniProtKB-SubCell"/>
</dbReference>
<sequence>MPTMIPNATIFVTTSVLLGLVAVAFLVGTLRLPPQARRYGYATVLACGAISVKYALMSAEVWTISTTGTDESIVRFVGYTVAWGAISYVLGSVADAGRLKTAGVFVCSLTTLWGTFASWVLSGTAETAVSLIVLLALIGLVYLLFGALSRTVVTTSDHRELLYTKLKFLVLLAWAGLLVLGVVSAQNLGLLGGFVGLVTGSYVDLILFVGFGGLVLRNATALEETAASTVLVSFLDDPEADGTATGVEQDVDAST</sequence>
<organism evidence="7 8">
    <name type="scientific">Natronobacterium gregoryi</name>
    <dbReference type="NCBI Taxonomy" id="44930"/>
    <lineage>
        <taxon>Archaea</taxon>
        <taxon>Methanobacteriati</taxon>
        <taxon>Methanobacteriota</taxon>
        <taxon>Stenosarchaea group</taxon>
        <taxon>Halobacteria</taxon>
        <taxon>Halobacteriales</taxon>
        <taxon>Natrialbaceae</taxon>
        <taxon>Natronobacterium</taxon>
    </lineage>
</organism>
<evidence type="ECO:0000256" key="6">
    <source>
        <dbReference type="SAM" id="Phobius"/>
    </source>
</evidence>
<evidence type="ECO:0000256" key="2">
    <source>
        <dbReference type="ARBA" id="ARBA00008130"/>
    </source>
</evidence>
<comment type="similarity">
    <text evidence="2">Belongs to the archaeal/bacterial/fungal opsin family.</text>
</comment>
<protein>
    <submittedName>
        <fullName evidence="7">Bacteriorhodopsin-like protein</fullName>
    </submittedName>
</protein>
<dbReference type="SMART" id="SM01021">
    <property type="entry name" value="Bac_rhodopsin"/>
    <property type="match status" value="1"/>
</dbReference>
<dbReference type="SUPFAM" id="SSF81321">
    <property type="entry name" value="Family A G protein-coupled receptor-like"/>
    <property type="match status" value="1"/>
</dbReference>